<evidence type="ECO:0000259" key="11">
    <source>
        <dbReference type="PROSITE" id="PS51900"/>
    </source>
</evidence>
<dbReference type="Gene3D" id="1.10.150.130">
    <property type="match status" value="1"/>
</dbReference>
<dbReference type="GO" id="GO:0006310">
    <property type="term" value="P:DNA recombination"/>
    <property type="evidence" value="ECO:0007669"/>
    <property type="project" value="UniProtKB-KW"/>
</dbReference>
<comment type="caution">
    <text evidence="12">The sequence shown here is derived from an EMBL/GenBank/DDBJ whole genome shotgun (WGS) entry which is preliminary data.</text>
</comment>
<dbReference type="InterPro" id="IPR013762">
    <property type="entry name" value="Integrase-like_cat_sf"/>
</dbReference>
<dbReference type="Gene3D" id="1.10.443.10">
    <property type="entry name" value="Intergrase catalytic core"/>
    <property type="match status" value="1"/>
</dbReference>
<evidence type="ECO:0000256" key="8">
    <source>
        <dbReference type="ARBA" id="ARBA00023306"/>
    </source>
</evidence>
<dbReference type="InterPro" id="IPR050090">
    <property type="entry name" value="Tyrosine_recombinase_XerCD"/>
</dbReference>
<evidence type="ECO:0000313" key="13">
    <source>
        <dbReference type="Proteomes" id="UP000014244"/>
    </source>
</evidence>
<gene>
    <name evidence="12" type="primary">xerS</name>
    <name evidence="12" type="ORF">Lpp41_01119</name>
</gene>
<feature type="domain" description="Core-binding (CB)" evidence="11">
    <location>
        <begin position="28"/>
        <end position="132"/>
    </location>
</feature>
<keyword evidence="6 9" id="KW-0238">DNA-binding</keyword>
<dbReference type="InterPro" id="IPR044068">
    <property type="entry name" value="CB"/>
</dbReference>
<dbReference type="InterPro" id="IPR002104">
    <property type="entry name" value="Integrase_catalytic"/>
</dbReference>
<dbReference type="PROSITE" id="PS51900">
    <property type="entry name" value="CB"/>
    <property type="match status" value="1"/>
</dbReference>
<protein>
    <submittedName>
        <fullName evidence="12">Site-specific tyrosine recombinase XerS</fullName>
    </submittedName>
</protein>
<sequence length="383" mass="44149">TLSKRKHTFKVKSVSTQNYSKLIHTMLPALPDYIQDYYQSQKAIPIADSTLYQYLHFYQEFLNWLINSGVTAASSPQTVPLTVLEHLSLRDAQAFMAYLLERPSKTHHNKRMTRRSVALRLVGIKALYRFLTEESEPHADGEPYFYRNVWNKVKLKTHTETASYRNHKLQEMLFVDGEDAKFLQWLDQSYAQQLPAKPRRYFEVTKVRNLAMIALLFGSGVRVSELVNMNLEDLNMDRHTVQVVRKGNFQDRVNFADWIDPYVQAYLTQRAAIIGYQKPTSPLFVTVVGQKINRIRQNTIEAFFKRYTTDYGRPSTPHKARHTLGTNIYTVTKDVQQVADQLGQTTTSATDLYINLSDKSGKEALREVSETAAKATDRGHEQA</sequence>
<dbReference type="NCBIfam" id="NF003462">
    <property type="entry name" value="PRK05084.1"/>
    <property type="match status" value="1"/>
</dbReference>
<dbReference type="GO" id="GO:0007059">
    <property type="term" value="P:chromosome segregation"/>
    <property type="evidence" value="ECO:0007669"/>
    <property type="project" value="UniProtKB-KW"/>
</dbReference>
<evidence type="ECO:0000256" key="9">
    <source>
        <dbReference type="PROSITE-ProRule" id="PRU01248"/>
    </source>
</evidence>
<dbReference type="GO" id="GO:0051301">
    <property type="term" value="P:cell division"/>
    <property type="evidence" value="ECO:0007669"/>
    <property type="project" value="UniProtKB-KW"/>
</dbReference>
<feature type="domain" description="Tyr recombinase" evidence="10">
    <location>
        <begin position="181"/>
        <end position="366"/>
    </location>
</feature>
<evidence type="ECO:0000313" key="12">
    <source>
        <dbReference type="EMBL" id="EPC75927.1"/>
    </source>
</evidence>
<dbReference type="InterPro" id="IPR011010">
    <property type="entry name" value="DNA_brk_join_enz"/>
</dbReference>
<dbReference type="PROSITE" id="PS51898">
    <property type="entry name" value="TYR_RECOMBINASE"/>
    <property type="match status" value="1"/>
</dbReference>
<keyword evidence="8" id="KW-0131">Cell cycle</keyword>
<reference evidence="12 13" key="1">
    <citation type="journal article" date="2013" name="PLoS ONE">
        <title>Lactobacillus paracasei comparative genomics: towards species pan-genome definition and exploitation of diversity.</title>
        <authorList>
            <person name="Smokvina T."/>
            <person name="Wels M."/>
            <person name="Polka J."/>
            <person name="Chervaux C."/>
            <person name="Brisse S."/>
            <person name="Boekhorst J."/>
            <person name="van Hylckama Vlieg J.E."/>
            <person name="Siezen R.J."/>
        </authorList>
    </citation>
    <scope>NUCLEOTIDE SEQUENCE [LARGE SCALE GENOMIC DNA]</scope>
    <source>
        <strain evidence="12 13">Lpp41</strain>
    </source>
</reference>
<keyword evidence="7" id="KW-0233">DNA recombination</keyword>
<keyword evidence="3" id="KW-0132">Cell division</keyword>
<evidence type="ECO:0000256" key="7">
    <source>
        <dbReference type="ARBA" id="ARBA00023172"/>
    </source>
</evidence>
<evidence type="ECO:0000259" key="10">
    <source>
        <dbReference type="PROSITE" id="PS51898"/>
    </source>
</evidence>
<dbReference type="PANTHER" id="PTHR30349">
    <property type="entry name" value="PHAGE INTEGRASE-RELATED"/>
    <property type="match status" value="1"/>
</dbReference>
<dbReference type="SUPFAM" id="SSF56349">
    <property type="entry name" value="DNA breaking-rejoining enzymes"/>
    <property type="match status" value="1"/>
</dbReference>
<dbReference type="Proteomes" id="UP000014244">
    <property type="component" value="Unassembled WGS sequence"/>
</dbReference>
<accession>A0A829HA90</accession>
<dbReference type="InterPro" id="IPR010998">
    <property type="entry name" value="Integrase_recombinase_N"/>
</dbReference>
<dbReference type="GO" id="GO:0003677">
    <property type="term" value="F:DNA binding"/>
    <property type="evidence" value="ECO:0007669"/>
    <property type="project" value="UniProtKB-UniRule"/>
</dbReference>
<dbReference type="GO" id="GO:0015074">
    <property type="term" value="P:DNA integration"/>
    <property type="evidence" value="ECO:0007669"/>
    <property type="project" value="UniProtKB-KW"/>
</dbReference>
<keyword evidence="4" id="KW-0159">Chromosome partition</keyword>
<dbReference type="CDD" id="cd00397">
    <property type="entry name" value="DNA_BRE_C"/>
    <property type="match status" value="1"/>
</dbReference>
<evidence type="ECO:0000256" key="1">
    <source>
        <dbReference type="ARBA" id="ARBA00004496"/>
    </source>
</evidence>
<dbReference type="PANTHER" id="PTHR30349:SF77">
    <property type="entry name" value="TYROSINE RECOMBINASE XERC"/>
    <property type="match status" value="1"/>
</dbReference>
<keyword evidence="5" id="KW-0229">DNA integration</keyword>
<comment type="subcellular location">
    <subcellularLocation>
        <location evidence="1">Cytoplasm</location>
    </subcellularLocation>
</comment>
<evidence type="ECO:0000256" key="6">
    <source>
        <dbReference type="ARBA" id="ARBA00023125"/>
    </source>
</evidence>
<name>A0A829HA90_LACPA</name>
<keyword evidence="2" id="KW-0963">Cytoplasm</keyword>
<dbReference type="AlphaFoldDB" id="A0A829HA90"/>
<dbReference type="EMBL" id="ANKE01000065">
    <property type="protein sequence ID" value="EPC75927.1"/>
    <property type="molecule type" value="Genomic_DNA"/>
</dbReference>
<dbReference type="GO" id="GO:0005737">
    <property type="term" value="C:cytoplasm"/>
    <property type="evidence" value="ECO:0007669"/>
    <property type="project" value="UniProtKB-SubCell"/>
</dbReference>
<dbReference type="Pfam" id="PF00589">
    <property type="entry name" value="Phage_integrase"/>
    <property type="match status" value="1"/>
</dbReference>
<evidence type="ECO:0000256" key="4">
    <source>
        <dbReference type="ARBA" id="ARBA00022829"/>
    </source>
</evidence>
<proteinExistence type="predicted"/>
<feature type="non-terminal residue" evidence="12">
    <location>
        <position position="1"/>
    </location>
</feature>
<evidence type="ECO:0000256" key="3">
    <source>
        <dbReference type="ARBA" id="ARBA00022618"/>
    </source>
</evidence>
<evidence type="ECO:0000256" key="2">
    <source>
        <dbReference type="ARBA" id="ARBA00022490"/>
    </source>
</evidence>
<organism evidence="12 13">
    <name type="scientific">Lacticaseibacillus paracasei subsp. paracasei Lpp41</name>
    <dbReference type="NCBI Taxonomy" id="1256208"/>
    <lineage>
        <taxon>Bacteria</taxon>
        <taxon>Bacillati</taxon>
        <taxon>Bacillota</taxon>
        <taxon>Bacilli</taxon>
        <taxon>Lactobacillales</taxon>
        <taxon>Lactobacillaceae</taxon>
        <taxon>Lacticaseibacillus</taxon>
    </lineage>
</organism>
<evidence type="ECO:0000256" key="5">
    <source>
        <dbReference type="ARBA" id="ARBA00022908"/>
    </source>
</evidence>